<dbReference type="Proteomes" id="UP000235392">
    <property type="component" value="Unassembled WGS sequence"/>
</dbReference>
<dbReference type="AlphaFoldDB" id="A0A2N5U0X7"/>
<protein>
    <submittedName>
        <fullName evidence="2">Uncharacterized protein</fullName>
    </submittedName>
</protein>
<sequence>MYLLYDKGQVLPGGAKRPLPCKASASYGEPSRQVPRTLRLRGLVRLGTSSARRAGRPDGWADTSSEVPAQWAGLPARQAGTSPAGRSTCLPSWNQPSGQVCLLAKAGTTF</sequence>
<evidence type="ECO:0000256" key="1">
    <source>
        <dbReference type="SAM" id="MobiDB-lite"/>
    </source>
</evidence>
<reference evidence="2 3" key="1">
    <citation type="submission" date="2017-11" db="EMBL/GenBank/DDBJ databases">
        <title>De novo assembly and phasing of dikaryotic genomes from two isolates of Puccinia coronata f. sp. avenae, the causal agent of oat crown rust.</title>
        <authorList>
            <person name="Miller M.E."/>
            <person name="Zhang Y."/>
            <person name="Omidvar V."/>
            <person name="Sperschneider J."/>
            <person name="Schwessinger B."/>
            <person name="Raley C."/>
            <person name="Palmer J.M."/>
            <person name="Garnica D."/>
            <person name="Upadhyaya N."/>
            <person name="Rathjen J."/>
            <person name="Taylor J.M."/>
            <person name="Park R.F."/>
            <person name="Dodds P.N."/>
            <person name="Hirsch C.D."/>
            <person name="Kianian S.F."/>
            <person name="Figueroa M."/>
        </authorList>
    </citation>
    <scope>NUCLEOTIDE SEQUENCE [LARGE SCALE GENOMIC DNA]</scope>
    <source>
        <strain evidence="2">12SD80</strain>
    </source>
</reference>
<evidence type="ECO:0000313" key="3">
    <source>
        <dbReference type="Proteomes" id="UP000235392"/>
    </source>
</evidence>
<organism evidence="2 3">
    <name type="scientific">Puccinia coronata f. sp. avenae</name>
    <dbReference type="NCBI Taxonomy" id="200324"/>
    <lineage>
        <taxon>Eukaryota</taxon>
        <taxon>Fungi</taxon>
        <taxon>Dikarya</taxon>
        <taxon>Basidiomycota</taxon>
        <taxon>Pucciniomycotina</taxon>
        <taxon>Pucciniomycetes</taxon>
        <taxon>Pucciniales</taxon>
        <taxon>Pucciniaceae</taxon>
        <taxon>Puccinia</taxon>
    </lineage>
</organism>
<dbReference type="EMBL" id="PGCI01000270">
    <property type="protein sequence ID" value="PLW31393.1"/>
    <property type="molecule type" value="Genomic_DNA"/>
</dbReference>
<proteinExistence type="predicted"/>
<evidence type="ECO:0000313" key="2">
    <source>
        <dbReference type="EMBL" id="PLW31393.1"/>
    </source>
</evidence>
<comment type="caution">
    <text evidence="2">The sequence shown here is derived from an EMBL/GenBank/DDBJ whole genome shotgun (WGS) entry which is preliminary data.</text>
</comment>
<gene>
    <name evidence="2" type="ORF">PCASD_23956</name>
</gene>
<name>A0A2N5U0X7_9BASI</name>
<accession>A0A2N5U0X7</accession>
<feature type="region of interest" description="Disordered" evidence="1">
    <location>
        <begin position="48"/>
        <end position="67"/>
    </location>
</feature>